<feature type="domain" description="Ion transport" evidence="13">
    <location>
        <begin position="25"/>
        <end position="237"/>
    </location>
</feature>
<keyword evidence="8 12" id="KW-1133">Transmembrane helix</keyword>
<keyword evidence="10 12" id="KW-0472">Membrane</keyword>
<protein>
    <submittedName>
        <fullName evidence="14">Ion transporter</fullName>
    </submittedName>
</protein>
<evidence type="ECO:0000313" key="15">
    <source>
        <dbReference type="Proteomes" id="UP000664658"/>
    </source>
</evidence>
<evidence type="ECO:0000256" key="5">
    <source>
        <dbReference type="ARBA" id="ARBA00022826"/>
    </source>
</evidence>
<dbReference type="Proteomes" id="UP000664658">
    <property type="component" value="Unassembled WGS sequence"/>
</dbReference>
<feature type="transmembrane region" description="Helical" evidence="12">
    <location>
        <begin position="89"/>
        <end position="108"/>
    </location>
</feature>
<reference evidence="14" key="1">
    <citation type="submission" date="2021-03" db="EMBL/GenBank/DDBJ databases">
        <title>Plesiomonas shigelloides zfcc0051, isolated from zebrafish feces.</title>
        <authorList>
            <person name="Vanderhoek Z."/>
            <person name="Gaulke C."/>
        </authorList>
    </citation>
    <scope>NUCLEOTIDE SEQUENCE</scope>
    <source>
        <strain evidence="14">Zfcc0051</strain>
    </source>
</reference>
<dbReference type="Gene3D" id="1.10.287.70">
    <property type="match status" value="1"/>
</dbReference>
<evidence type="ECO:0000259" key="13">
    <source>
        <dbReference type="Pfam" id="PF00520"/>
    </source>
</evidence>
<feature type="transmembrane region" description="Helical" evidence="12">
    <location>
        <begin position="28"/>
        <end position="47"/>
    </location>
</feature>
<keyword evidence="4 12" id="KW-0812">Transmembrane</keyword>
<dbReference type="AlphaFoldDB" id="A0A8I1W5N7"/>
<evidence type="ECO:0000256" key="4">
    <source>
        <dbReference type="ARBA" id="ARBA00022692"/>
    </source>
</evidence>
<dbReference type="PANTHER" id="PTHR11537">
    <property type="entry name" value="VOLTAGE-GATED POTASSIUM CHANNEL"/>
    <property type="match status" value="1"/>
</dbReference>
<feature type="transmembrane region" description="Helical" evidence="12">
    <location>
        <begin position="151"/>
        <end position="172"/>
    </location>
</feature>
<evidence type="ECO:0000256" key="7">
    <source>
        <dbReference type="ARBA" id="ARBA00022958"/>
    </source>
</evidence>
<keyword evidence="6" id="KW-0851">Voltage-gated channel</keyword>
<dbReference type="GO" id="GO:0005249">
    <property type="term" value="F:voltage-gated potassium channel activity"/>
    <property type="evidence" value="ECO:0007669"/>
    <property type="project" value="InterPro"/>
</dbReference>
<dbReference type="PRINTS" id="PR00169">
    <property type="entry name" value="KCHANNEL"/>
</dbReference>
<evidence type="ECO:0000256" key="10">
    <source>
        <dbReference type="ARBA" id="ARBA00023136"/>
    </source>
</evidence>
<proteinExistence type="predicted"/>
<feature type="transmembrane region" description="Helical" evidence="12">
    <location>
        <begin position="210"/>
        <end position="232"/>
    </location>
</feature>
<evidence type="ECO:0000256" key="12">
    <source>
        <dbReference type="SAM" id="Phobius"/>
    </source>
</evidence>
<evidence type="ECO:0000313" key="14">
    <source>
        <dbReference type="EMBL" id="MBO1106852.1"/>
    </source>
</evidence>
<sequence length="294" mass="33316">MSEPRKFRHRLYRFLFDASRPSGRAIEILLFFAVLFSVAVLIIGSTLEAGSPWYRPFIFCEIVFSILFSLEYLLRLYCSPKPLRYAKSFYGLVDLISILPVYLSLFLPGAQYTLMLRVLRIFRLFRILKLVRYMSEANLLWRCLIQTHRKVMVFFGAVGLMVCLFGSLMFVVEGPTNGFTSIPMGIYWAIVTLTTVGYGDLVPHTPAGRVIASLVILIGYSIIAVPTGILTAQLTEELQKNKDRIRCNSCHRTGHDADALHCKFCGDKLPHGHHHLAHEAAETELAEQNTPRSV</sequence>
<comment type="subcellular location">
    <subcellularLocation>
        <location evidence="1">Membrane</location>
        <topology evidence="1">Multi-pass membrane protein</topology>
    </subcellularLocation>
</comment>
<dbReference type="InterPro" id="IPR028325">
    <property type="entry name" value="VG_K_chnl"/>
</dbReference>
<keyword evidence="2" id="KW-0813">Transport</keyword>
<evidence type="ECO:0000256" key="6">
    <source>
        <dbReference type="ARBA" id="ARBA00022882"/>
    </source>
</evidence>
<dbReference type="InterPro" id="IPR005821">
    <property type="entry name" value="Ion_trans_dom"/>
</dbReference>
<dbReference type="InterPro" id="IPR027359">
    <property type="entry name" value="Volt_channel_dom_sf"/>
</dbReference>
<name>A0A8I1W5N7_PLESH</name>
<feature type="transmembrane region" description="Helical" evidence="12">
    <location>
        <begin position="178"/>
        <end position="198"/>
    </location>
</feature>
<evidence type="ECO:0000256" key="1">
    <source>
        <dbReference type="ARBA" id="ARBA00004141"/>
    </source>
</evidence>
<dbReference type="SUPFAM" id="SSF81324">
    <property type="entry name" value="Voltage-gated potassium channels"/>
    <property type="match status" value="1"/>
</dbReference>
<evidence type="ECO:0000256" key="9">
    <source>
        <dbReference type="ARBA" id="ARBA00023065"/>
    </source>
</evidence>
<accession>A0A8I1W5N7</accession>
<dbReference type="EMBL" id="JAFNAA010000001">
    <property type="protein sequence ID" value="MBO1106852.1"/>
    <property type="molecule type" value="Genomic_DNA"/>
</dbReference>
<keyword evidence="5" id="KW-0631">Potassium channel</keyword>
<dbReference type="Gene3D" id="1.20.120.350">
    <property type="entry name" value="Voltage-gated potassium channels. Chain C"/>
    <property type="match status" value="1"/>
</dbReference>
<feature type="transmembrane region" description="Helical" evidence="12">
    <location>
        <begin position="53"/>
        <end position="77"/>
    </location>
</feature>
<keyword evidence="3" id="KW-0633">Potassium transport</keyword>
<dbReference type="Pfam" id="PF00520">
    <property type="entry name" value="Ion_trans"/>
    <property type="match status" value="1"/>
</dbReference>
<dbReference type="PANTHER" id="PTHR11537:SF254">
    <property type="entry name" value="POTASSIUM VOLTAGE-GATED CHANNEL PROTEIN SHAB"/>
    <property type="match status" value="1"/>
</dbReference>
<evidence type="ECO:0000256" key="11">
    <source>
        <dbReference type="ARBA" id="ARBA00023303"/>
    </source>
</evidence>
<keyword evidence="9" id="KW-0406">Ion transport</keyword>
<evidence type="ECO:0000256" key="8">
    <source>
        <dbReference type="ARBA" id="ARBA00022989"/>
    </source>
</evidence>
<evidence type="ECO:0000256" key="3">
    <source>
        <dbReference type="ARBA" id="ARBA00022538"/>
    </source>
</evidence>
<comment type="caution">
    <text evidence="14">The sequence shown here is derived from an EMBL/GenBank/DDBJ whole genome shotgun (WGS) entry which is preliminary data.</text>
</comment>
<keyword evidence="7" id="KW-0630">Potassium</keyword>
<gene>
    <name evidence="14" type="ORF">J2R62_01205</name>
</gene>
<organism evidence="14 15">
    <name type="scientific">Plesiomonas shigelloides</name>
    <name type="common">Aeromonas shigelloides</name>
    <dbReference type="NCBI Taxonomy" id="703"/>
    <lineage>
        <taxon>Bacteria</taxon>
        <taxon>Pseudomonadati</taxon>
        <taxon>Pseudomonadota</taxon>
        <taxon>Gammaproteobacteria</taxon>
        <taxon>Enterobacterales</taxon>
        <taxon>Enterobacteriaceae</taxon>
        <taxon>Plesiomonas</taxon>
    </lineage>
</organism>
<keyword evidence="11" id="KW-0407">Ion channel</keyword>
<evidence type="ECO:0000256" key="2">
    <source>
        <dbReference type="ARBA" id="ARBA00022448"/>
    </source>
</evidence>
<dbReference type="GO" id="GO:0001508">
    <property type="term" value="P:action potential"/>
    <property type="evidence" value="ECO:0007669"/>
    <property type="project" value="TreeGrafter"/>
</dbReference>
<dbReference type="RefSeq" id="WP_072033088.1">
    <property type="nucleotide sequence ID" value="NZ_JAFNAA010000001.1"/>
</dbReference>
<dbReference type="GO" id="GO:0008076">
    <property type="term" value="C:voltage-gated potassium channel complex"/>
    <property type="evidence" value="ECO:0007669"/>
    <property type="project" value="InterPro"/>
</dbReference>